<sequence length="148" mass="15039">MRPAPKLVLAAVAALTLAACAEMPWSSTHNGATHLGGTLTGAQEVPPVTSAGTGTLDASYDKTSHKLEYTVTYSGLSGPATAAHFHGPAAPGTNAGVIVPFANAASPIKGEATLTDAQAADLLAGRWYVNVHTRAHPGGEIRSQVTTR</sequence>
<evidence type="ECO:0000313" key="5">
    <source>
        <dbReference type="Proteomes" id="UP000630528"/>
    </source>
</evidence>
<dbReference type="EMBL" id="JAEPWM010000005">
    <property type="protein sequence ID" value="MBK6007338.1"/>
    <property type="molecule type" value="Genomic_DNA"/>
</dbReference>
<accession>A0A934WN98</accession>
<evidence type="ECO:0000313" key="4">
    <source>
        <dbReference type="EMBL" id="MBK6007338.1"/>
    </source>
</evidence>
<reference evidence="4" key="2">
    <citation type="submission" date="2021-01" db="EMBL/GenBank/DDBJ databases">
        <authorList>
            <person name="Kang M."/>
        </authorList>
    </citation>
    <scope>NUCLEOTIDE SEQUENCE</scope>
    <source>
        <strain evidence="4">KACC 17527</strain>
    </source>
</reference>
<comment type="caution">
    <text evidence="4">The sequence shown here is derived from an EMBL/GenBank/DDBJ whole genome shotgun (WGS) entry which is preliminary data.</text>
</comment>
<dbReference type="AlphaFoldDB" id="A0A934WN98"/>
<evidence type="ECO:0000259" key="3">
    <source>
        <dbReference type="PROSITE" id="PS50933"/>
    </source>
</evidence>
<feature type="chain" id="PRO_5037231813" evidence="2">
    <location>
        <begin position="22"/>
        <end position="148"/>
    </location>
</feature>
<dbReference type="SMART" id="SM00754">
    <property type="entry name" value="CHRD"/>
    <property type="match status" value="1"/>
</dbReference>
<gene>
    <name evidence="4" type="ORF">JJB11_14650</name>
</gene>
<proteinExistence type="predicted"/>
<dbReference type="InterPro" id="IPR010895">
    <property type="entry name" value="CHRD"/>
</dbReference>
<name>A0A934WN98_9BURK</name>
<evidence type="ECO:0000256" key="1">
    <source>
        <dbReference type="SAM" id="MobiDB-lite"/>
    </source>
</evidence>
<dbReference type="PROSITE" id="PS50933">
    <property type="entry name" value="CHRD"/>
    <property type="match status" value="1"/>
</dbReference>
<organism evidence="4 5">
    <name type="scientific">Ramlibacter ginsenosidimutans</name>
    <dbReference type="NCBI Taxonomy" id="502333"/>
    <lineage>
        <taxon>Bacteria</taxon>
        <taxon>Pseudomonadati</taxon>
        <taxon>Pseudomonadota</taxon>
        <taxon>Betaproteobacteria</taxon>
        <taxon>Burkholderiales</taxon>
        <taxon>Comamonadaceae</taxon>
        <taxon>Ramlibacter</taxon>
    </lineage>
</organism>
<dbReference type="Proteomes" id="UP000630528">
    <property type="component" value="Unassembled WGS sequence"/>
</dbReference>
<feature type="signal peptide" evidence="2">
    <location>
        <begin position="1"/>
        <end position="21"/>
    </location>
</feature>
<feature type="region of interest" description="Disordered" evidence="1">
    <location>
        <begin position="36"/>
        <end position="56"/>
    </location>
</feature>
<keyword evidence="2" id="KW-0732">Signal</keyword>
<keyword evidence="5" id="KW-1185">Reference proteome</keyword>
<evidence type="ECO:0000256" key="2">
    <source>
        <dbReference type="SAM" id="SignalP"/>
    </source>
</evidence>
<reference evidence="4" key="1">
    <citation type="journal article" date="2012" name="J. Microbiol. Biotechnol.">
        <title>Ramlibacter ginsenosidimutans sp. nov., with ginsenoside-converting activity.</title>
        <authorList>
            <person name="Wang L."/>
            <person name="An D.S."/>
            <person name="Kim S.G."/>
            <person name="Jin F.X."/>
            <person name="Kim S.C."/>
            <person name="Lee S.T."/>
            <person name="Im W.T."/>
        </authorList>
    </citation>
    <scope>NUCLEOTIDE SEQUENCE</scope>
    <source>
        <strain evidence="4">KACC 17527</strain>
    </source>
</reference>
<protein>
    <submittedName>
        <fullName evidence="4">CHRD domain-containing protein</fullName>
    </submittedName>
</protein>
<feature type="domain" description="CHRD" evidence="3">
    <location>
        <begin position="31"/>
        <end position="148"/>
    </location>
</feature>
<dbReference type="Pfam" id="PF07452">
    <property type="entry name" value="CHRD"/>
    <property type="match status" value="1"/>
</dbReference>
<dbReference type="PROSITE" id="PS51257">
    <property type="entry name" value="PROKAR_LIPOPROTEIN"/>
    <property type="match status" value="1"/>
</dbReference>